<name>A0A7R9ED16_9NEOP</name>
<proteinExistence type="predicted"/>
<organism evidence="2">
    <name type="scientific">Timema monikensis</name>
    <dbReference type="NCBI Taxonomy" id="170555"/>
    <lineage>
        <taxon>Eukaryota</taxon>
        <taxon>Metazoa</taxon>
        <taxon>Ecdysozoa</taxon>
        <taxon>Arthropoda</taxon>
        <taxon>Hexapoda</taxon>
        <taxon>Insecta</taxon>
        <taxon>Pterygota</taxon>
        <taxon>Neoptera</taxon>
        <taxon>Polyneoptera</taxon>
        <taxon>Phasmatodea</taxon>
        <taxon>Timematodea</taxon>
        <taxon>Timematoidea</taxon>
        <taxon>Timematidae</taxon>
        <taxon>Timema</taxon>
    </lineage>
</organism>
<dbReference type="EMBL" id="OB795157">
    <property type="protein sequence ID" value="CAD7431778.1"/>
    <property type="molecule type" value="Genomic_DNA"/>
</dbReference>
<gene>
    <name evidence="2" type="ORF">TMSB3V08_LOCUS8498</name>
</gene>
<dbReference type="AlphaFoldDB" id="A0A7R9ED16"/>
<evidence type="ECO:0000313" key="2">
    <source>
        <dbReference type="EMBL" id="CAD7431778.1"/>
    </source>
</evidence>
<sequence length="84" mass="9377">MENCHKIGQLLKPASGHSTIETADHKRSLFKNLAIPIRICSVIQLRKWETFVKTPAFPSRAQPKPQDTTPTRTLSDTKGPPESP</sequence>
<protein>
    <submittedName>
        <fullName evidence="2">Uncharacterized protein</fullName>
    </submittedName>
</protein>
<evidence type="ECO:0000256" key="1">
    <source>
        <dbReference type="SAM" id="MobiDB-lite"/>
    </source>
</evidence>
<accession>A0A7R9ED16</accession>
<reference evidence="2" key="1">
    <citation type="submission" date="2020-11" db="EMBL/GenBank/DDBJ databases">
        <authorList>
            <person name="Tran Van P."/>
        </authorList>
    </citation>
    <scope>NUCLEOTIDE SEQUENCE</scope>
</reference>
<feature type="compositionally biased region" description="Polar residues" evidence="1">
    <location>
        <begin position="65"/>
        <end position="76"/>
    </location>
</feature>
<feature type="region of interest" description="Disordered" evidence="1">
    <location>
        <begin position="54"/>
        <end position="84"/>
    </location>
</feature>